<dbReference type="InterPro" id="IPR017853">
    <property type="entry name" value="GH"/>
</dbReference>
<dbReference type="InterPro" id="IPR002241">
    <property type="entry name" value="Glyco_hydro_27"/>
</dbReference>
<organism evidence="5">
    <name type="scientific">Glycine soja</name>
    <name type="common">Wild soybean</name>
    <dbReference type="NCBI Taxonomy" id="3848"/>
    <lineage>
        <taxon>Eukaryota</taxon>
        <taxon>Viridiplantae</taxon>
        <taxon>Streptophyta</taxon>
        <taxon>Embryophyta</taxon>
        <taxon>Tracheophyta</taxon>
        <taxon>Spermatophyta</taxon>
        <taxon>Magnoliopsida</taxon>
        <taxon>eudicotyledons</taxon>
        <taxon>Gunneridae</taxon>
        <taxon>Pentapetalae</taxon>
        <taxon>rosids</taxon>
        <taxon>fabids</taxon>
        <taxon>Fabales</taxon>
        <taxon>Fabaceae</taxon>
        <taxon>Papilionoideae</taxon>
        <taxon>50 kb inversion clade</taxon>
        <taxon>NPAAA clade</taxon>
        <taxon>indigoferoid/millettioid clade</taxon>
        <taxon>Phaseoleae</taxon>
        <taxon>Glycine</taxon>
        <taxon>Glycine subgen. Soja</taxon>
    </lineage>
</organism>
<dbReference type="SUPFAM" id="SSF51445">
    <property type="entry name" value="(Trans)glycosidases"/>
    <property type="match status" value="1"/>
</dbReference>
<keyword evidence="2 4" id="KW-0378">Hydrolase</keyword>
<keyword evidence="3 4" id="KW-0326">Glycosidase</keyword>
<dbReference type="Gene3D" id="3.20.20.70">
    <property type="entry name" value="Aldolase class I"/>
    <property type="match status" value="2"/>
</dbReference>
<accession>A0A0B2SIW3</accession>
<dbReference type="PRINTS" id="PR00740">
    <property type="entry name" value="GLHYDRLASE27"/>
</dbReference>
<proteinExistence type="inferred from homology"/>
<evidence type="ECO:0000256" key="3">
    <source>
        <dbReference type="ARBA" id="ARBA00023295"/>
    </source>
</evidence>
<dbReference type="Proteomes" id="UP000053555">
    <property type="component" value="Unassembled WGS sequence"/>
</dbReference>
<comment type="catalytic activity">
    <reaction evidence="4">
        <text>Hydrolysis of terminal, non-reducing alpha-D-galactose residues in alpha-D-galactosides, including galactose oligosaccharides, galactomannans and galactolipids.</text>
        <dbReference type="EC" id="3.2.1.22"/>
    </reaction>
</comment>
<dbReference type="AlphaFoldDB" id="A0A0B2SIW3"/>
<evidence type="ECO:0000256" key="4">
    <source>
        <dbReference type="RuleBase" id="RU361168"/>
    </source>
</evidence>
<dbReference type="GO" id="GO:0005975">
    <property type="term" value="P:carbohydrate metabolic process"/>
    <property type="evidence" value="ECO:0007669"/>
    <property type="project" value="InterPro"/>
</dbReference>
<dbReference type="EMBL" id="KN643022">
    <property type="protein sequence ID" value="KHN44753.1"/>
    <property type="molecule type" value="Genomic_DNA"/>
</dbReference>
<name>A0A0B2SIW3_GLYSO</name>
<evidence type="ECO:0000256" key="2">
    <source>
        <dbReference type="ARBA" id="ARBA00022801"/>
    </source>
</evidence>
<keyword evidence="4" id="KW-1015">Disulfide bond</keyword>
<gene>
    <name evidence="5" type="ORF">glysoja_032092</name>
</gene>
<evidence type="ECO:0000313" key="5">
    <source>
        <dbReference type="EMBL" id="KHN44753.1"/>
    </source>
</evidence>
<protein>
    <recommendedName>
        <fullName evidence="4">Alpha-galactosidase</fullName>
        <ecNumber evidence="4">3.2.1.22</ecNumber>
    </recommendedName>
    <alternativeName>
        <fullName evidence="4">Melibiase</fullName>
    </alternativeName>
</protein>
<dbReference type="Pfam" id="PF16499">
    <property type="entry name" value="Melibiase_2"/>
    <property type="match status" value="1"/>
</dbReference>
<comment type="similarity">
    <text evidence="1 4">Belongs to the glycosyl hydrolase 27 family.</text>
</comment>
<dbReference type="PANTHER" id="PTHR11452">
    <property type="entry name" value="ALPHA-GALACTOSIDASE/ALPHA-N-ACETYLGALACTOSAMINIDASE"/>
    <property type="match status" value="1"/>
</dbReference>
<dbReference type="EC" id="3.2.1.22" evidence="4"/>
<dbReference type="GO" id="GO:0004557">
    <property type="term" value="F:alpha-galactosidase activity"/>
    <property type="evidence" value="ECO:0007669"/>
    <property type="project" value="UniProtKB-EC"/>
</dbReference>
<evidence type="ECO:0000256" key="1">
    <source>
        <dbReference type="ARBA" id="ARBA00009743"/>
    </source>
</evidence>
<reference evidence="5" key="1">
    <citation type="submission" date="2014-07" db="EMBL/GenBank/DDBJ databases">
        <title>Identification of a novel salt tolerance gene in wild soybean by whole-genome sequencing.</title>
        <authorList>
            <person name="Lam H.-M."/>
            <person name="Qi X."/>
            <person name="Li M.-W."/>
            <person name="Liu X."/>
            <person name="Xie M."/>
            <person name="Ni M."/>
            <person name="Xu X."/>
        </authorList>
    </citation>
    <scope>NUCLEOTIDE SEQUENCE [LARGE SCALE GENOMIC DNA]</scope>
    <source>
        <tissue evidence="5">Root</tissue>
    </source>
</reference>
<dbReference type="InterPro" id="IPR013785">
    <property type="entry name" value="Aldolase_TIM"/>
</dbReference>
<dbReference type="PANTHER" id="PTHR11452:SF79">
    <property type="entry name" value="ALPHA-GALACTOSIDASE"/>
    <property type="match status" value="1"/>
</dbReference>
<sequence>MEISFETMQYAIVDYLWYRSLKGDSNYLGFDMIDEWGRMLPDPERWPSSRGRRGFTDVANKVHSMGLKFGIHLMPGTIKLDLFGEDLGLDEITSVSEILNGLEHPIVLSLSPGVSPTPLMANSVSSLVNTYRVTEDDWDEWSAILADFNVARDFAASNLIGKTCLRGKSWPDLDMLPFGWLTDAAVREGPHRVTQDEQRTQMTLWCMAKSPIMYGGDLRKIDAWILGLITNPTLLNINIFSSDNHEACEISLSSSYIFSSGHTVTKVPFTYSLALTECTDPKASGWSSEKYNQDLERNCFKSPTQDQEEPFCVHKRELPIASSYSTLP</sequence>